<gene>
    <name evidence="2" type="ORF">R1flu_014146</name>
</gene>
<evidence type="ECO:0000313" key="3">
    <source>
        <dbReference type="Proteomes" id="UP001605036"/>
    </source>
</evidence>
<keyword evidence="1" id="KW-0812">Transmembrane</keyword>
<dbReference type="EMBL" id="JBHFFA010000004">
    <property type="protein sequence ID" value="KAL2629460.1"/>
    <property type="molecule type" value="Genomic_DNA"/>
</dbReference>
<comment type="caution">
    <text evidence="2">The sequence shown here is derived from an EMBL/GenBank/DDBJ whole genome shotgun (WGS) entry which is preliminary data.</text>
</comment>
<protein>
    <submittedName>
        <fullName evidence="2">Uncharacterized protein</fullName>
    </submittedName>
</protein>
<keyword evidence="3" id="KW-1185">Reference proteome</keyword>
<keyword evidence="1" id="KW-0472">Membrane</keyword>
<proteinExistence type="predicted"/>
<name>A0ABD1YFM3_9MARC</name>
<evidence type="ECO:0000313" key="2">
    <source>
        <dbReference type="EMBL" id="KAL2629460.1"/>
    </source>
</evidence>
<evidence type="ECO:0000256" key="1">
    <source>
        <dbReference type="SAM" id="Phobius"/>
    </source>
</evidence>
<accession>A0ABD1YFM3</accession>
<dbReference type="Proteomes" id="UP001605036">
    <property type="component" value="Unassembled WGS sequence"/>
</dbReference>
<dbReference type="AlphaFoldDB" id="A0ABD1YFM3"/>
<organism evidence="2 3">
    <name type="scientific">Riccia fluitans</name>
    <dbReference type="NCBI Taxonomy" id="41844"/>
    <lineage>
        <taxon>Eukaryota</taxon>
        <taxon>Viridiplantae</taxon>
        <taxon>Streptophyta</taxon>
        <taxon>Embryophyta</taxon>
        <taxon>Marchantiophyta</taxon>
        <taxon>Marchantiopsida</taxon>
        <taxon>Marchantiidae</taxon>
        <taxon>Marchantiales</taxon>
        <taxon>Ricciaceae</taxon>
        <taxon>Riccia</taxon>
    </lineage>
</organism>
<keyword evidence="1" id="KW-1133">Transmembrane helix</keyword>
<feature type="transmembrane region" description="Helical" evidence="1">
    <location>
        <begin position="57"/>
        <end position="80"/>
    </location>
</feature>
<reference evidence="2 3" key="1">
    <citation type="submission" date="2024-09" db="EMBL/GenBank/DDBJ databases">
        <title>Chromosome-scale assembly of Riccia fluitans.</title>
        <authorList>
            <person name="Paukszto L."/>
            <person name="Sawicki J."/>
            <person name="Karawczyk K."/>
            <person name="Piernik-Szablinska J."/>
            <person name="Szczecinska M."/>
            <person name="Mazdziarz M."/>
        </authorList>
    </citation>
    <scope>NUCLEOTIDE SEQUENCE [LARGE SCALE GENOMIC DNA]</scope>
    <source>
        <strain evidence="2">Rf_01</strain>
        <tissue evidence="2">Aerial parts of the thallus</tissue>
    </source>
</reference>
<sequence>MISKLLGGNSFVLLFLIVRNSMSIVDVRDHRLRGRAHEARERYSERTTQTVTRVNEVYYILAVTVAFVGLLCSTTGISFFSSRQQEKPPTQDETVPGPEMTSTYSPLQLILRQDQWKDAVISTYDENHQLEMQQRATMEESSLIIGETIVPYESREELSHYVGNQMEASKMISKEQAEAILDMIRLKSSDLIFLRIQTGMFGELKNSMILALCTHKGEKTHFMLLALQVEAHLGWKIIPSGKRSSWNKAMKASLERKMRSEIQTFLGSGYSKEVDDSSGSA</sequence>